<name>A0AC61MX13_9FIRM</name>
<protein>
    <submittedName>
        <fullName evidence="1">Ribonuclease HII</fullName>
        <ecNumber evidence="1">3.1.26.4</ecNumber>
    </submittedName>
</protein>
<organism evidence="1 2">
    <name type="scientific">Miniphocaeibacter halophilus</name>
    <dbReference type="NCBI Taxonomy" id="2931922"/>
    <lineage>
        <taxon>Bacteria</taxon>
        <taxon>Bacillati</taxon>
        <taxon>Bacillota</taxon>
        <taxon>Tissierellia</taxon>
        <taxon>Tissierellales</taxon>
        <taxon>Peptoniphilaceae</taxon>
        <taxon>Miniphocaeibacter</taxon>
    </lineage>
</organism>
<keyword evidence="1" id="KW-0378">Hydrolase</keyword>
<accession>A0AC61MX13</accession>
<evidence type="ECO:0000313" key="1">
    <source>
        <dbReference type="EMBL" id="QQK07313.1"/>
    </source>
</evidence>
<evidence type="ECO:0000313" key="2">
    <source>
        <dbReference type="Proteomes" id="UP000595814"/>
    </source>
</evidence>
<keyword evidence="2" id="KW-1185">Reference proteome</keyword>
<gene>
    <name evidence="1" type="ORF">JFY71_08300</name>
</gene>
<dbReference type="Proteomes" id="UP000595814">
    <property type="component" value="Chromosome"/>
</dbReference>
<reference evidence="1 2" key="1">
    <citation type="journal article" date="2022" name="Int. J. Syst. Evol. Microbiol.">
        <title>Miniphocaeibacter halophilus sp. nov., an ammonium-tolerant acetate-producing bacterium isolated from a biogas system.</title>
        <authorList>
            <person name="Schnurer A."/>
            <person name="Singh A."/>
            <person name="Bi S."/>
            <person name="Qiao W."/>
            <person name="Westerholm M."/>
        </authorList>
    </citation>
    <scope>NUCLEOTIDE SEQUENCE [LARGE SCALE GENOMIC DNA]</scope>
    <source>
        <strain evidence="1 2">AMB_01</strain>
    </source>
</reference>
<dbReference type="EMBL" id="CP066744">
    <property type="protein sequence ID" value="QQK07313.1"/>
    <property type="molecule type" value="Genomic_DNA"/>
</dbReference>
<dbReference type="EC" id="3.1.26.4" evidence="1"/>
<proteinExistence type="predicted"/>
<sequence>MFEYDLTKYYNNNFKIAGVDEVGRGPLAGPVVSCAIIMPNDKFIEGIKDSKKLTEKKRIALDEEIRQEAIAIGIGVVDERTIDEINIKQATRLAMKIAVENLQDKNGKNLSPDVTFIDAENIDLNIRQESLIKGDDICYPIACASIVAKVYRDNLFIDFDKEYPGYDFLNNKGYGTKKHREAILELGVTPIHRHSFLKKLLGKK</sequence>